<accession>A0A2V4B9J1</accession>
<sequence length="293" mass="33108">MPDIDDARVPGRAGAAPPIVRGTAAWRYFGDVRASLLAGQVLVLQVAHPVVAAGVEDHSDYQRDPWTRLLRTAGSLATYVYGDPVGAQYEADRLRELHRRFTGVTGDGRRYAALDQRAYAWVHATLVRQPVDAQRFFGRPLSRAELDEYYAQLREVGRRLGLRERHLPPDWAAFERYYAEMVAGFGPNDAIRTLFETIRTVPKPVSLLPDRVWAPLRDGQASAQSFLIAATLPPVLRERLGLQWTDEQQRRFARLCRVTRLLGQVAPPPLLSAHVRLVAGLTVRRRRRWGLHP</sequence>
<evidence type="ECO:0000313" key="1">
    <source>
        <dbReference type="EMBL" id="PXY31947.1"/>
    </source>
</evidence>
<reference evidence="1 2" key="1">
    <citation type="submission" date="2016-07" db="EMBL/GenBank/DDBJ databases">
        <title>Draft genome sequence of Prauserella muralis DSM 45305, isolated from a mould-covered wall in an indoor environment.</title>
        <authorList>
            <person name="Ruckert C."/>
            <person name="Albersmeier A."/>
            <person name="Jiang C.-L."/>
            <person name="Jiang Y."/>
            <person name="Kalinowski J."/>
            <person name="Schneider O."/>
            <person name="Winkler A."/>
            <person name="Zotchev S.B."/>
        </authorList>
    </citation>
    <scope>NUCLEOTIDE SEQUENCE [LARGE SCALE GENOMIC DNA]</scope>
    <source>
        <strain evidence="1 2">DSM 45305</strain>
    </source>
</reference>
<dbReference type="AlphaFoldDB" id="A0A2V4B9J1"/>
<name>A0A2V4B9J1_9PSEU</name>
<dbReference type="OrthoDB" id="108890at2"/>
<dbReference type="GO" id="GO:0016491">
    <property type="term" value="F:oxidoreductase activity"/>
    <property type="evidence" value="ECO:0007669"/>
    <property type="project" value="InterPro"/>
</dbReference>
<dbReference type="Proteomes" id="UP000249915">
    <property type="component" value="Unassembled WGS sequence"/>
</dbReference>
<dbReference type="EMBL" id="MASW01000001">
    <property type="protein sequence ID" value="PXY31947.1"/>
    <property type="molecule type" value="Genomic_DNA"/>
</dbReference>
<dbReference type="PANTHER" id="PTHR36151:SF3">
    <property type="entry name" value="ER-BOUND OXYGENASE MPAB_MPAB'_RUBBER OXYGENASE CATALYTIC DOMAIN-CONTAINING PROTEIN"/>
    <property type="match status" value="1"/>
</dbReference>
<evidence type="ECO:0000313" key="2">
    <source>
        <dbReference type="Proteomes" id="UP000249915"/>
    </source>
</evidence>
<dbReference type="Pfam" id="PF09995">
    <property type="entry name" value="MPAB_Lcp_cat"/>
    <property type="match status" value="1"/>
</dbReference>
<dbReference type="PANTHER" id="PTHR36151">
    <property type="entry name" value="BLR2777 PROTEIN"/>
    <property type="match status" value="1"/>
</dbReference>
<organism evidence="1 2">
    <name type="scientific">Prauserella muralis</name>
    <dbReference type="NCBI Taxonomy" id="588067"/>
    <lineage>
        <taxon>Bacteria</taxon>
        <taxon>Bacillati</taxon>
        <taxon>Actinomycetota</taxon>
        <taxon>Actinomycetes</taxon>
        <taxon>Pseudonocardiales</taxon>
        <taxon>Pseudonocardiaceae</taxon>
        <taxon>Prauserella</taxon>
    </lineage>
</organism>
<gene>
    <name evidence="1" type="ORF">BAY60_06375</name>
</gene>
<comment type="caution">
    <text evidence="1">The sequence shown here is derived from an EMBL/GenBank/DDBJ whole genome shotgun (WGS) entry which is preliminary data.</text>
</comment>
<keyword evidence="2" id="KW-1185">Reference proteome</keyword>
<protein>
    <submittedName>
        <fullName evidence="1">Uncharacterized protein</fullName>
    </submittedName>
</protein>
<proteinExistence type="predicted"/>
<dbReference type="InterPro" id="IPR018713">
    <property type="entry name" value="MPAB/Lcp_cat_dom"/>
</dbReference>
<dbReference type="RefSeq" id="WP_112279984.1">
    <property type="nucleotide sequence ID" value="NZ_MASW01000001.1"/>
</dbReference>